<evidence type="ECO:0000313" key="3">
    <source>
        <dbReference type="EMBL" id="MBF9068632.1"/>
    </source>
</evidence>
<evidence type="ECO:0000313" key="4">
    <source>
        <dbReference type="Proteomes" id="UP000657385"/>
    </source>
</evidence>
<dbReference type="PANTHER" id="PTHR35525">
    <property type="entry name" value="BLL6575 PROTEIN"/>
    <property type="match status" value="1"/>
</dbReference>
<dbReference type="PANTHER" id="PTHR35525:SF3">
    <property type="entry name" value="BLL6575 PROTEIN"/>
    <property type="match status" value="1"/>
</dbReference>
<evidence type="ECO:0000256" key="1">
    <source>
        <dbReference type="SAM" id="MobiDB-lite"/>
    </source>
</evidence>
<dbReference type="InterPro" id="IPR023286">
    <property type="entry name" value="ABATE_dom_sf"/>
</dbReference>
<gene>
    <name evidence="3" type="ORF">I2501_11410</name>
</gene>
<dbReference type="InterPro" id="IPR010852">
    <property type="entry name" value="ABATE"/>
</dbReference>
<name>A0A931B3J2_9ACTN</name>
<dbReference type="Gene3D" id="1.10.3300.10">
    <property type="entry name" value="Jann2411-like domain"/>
    <property type="match status" value="1"/>
</dbReference>
<dbReference type="EMBL" id="JADPRT010000004">
    <property type="protein sequence ID" value="MBF9068632.1"/>
    <property type="molecule type" value="Genomic_DNA"/>
</dbReference>
<protein>
    <submittedName>
        <fullName evidence="3">CGNR zinc finger domain-containing protein</fullName>
    </submittedName>
</protein>
<dbReference type="SUPFAM" id="SSF160904">
    <property type="entry name" value="Jann2411-like"/>
    <property type="match status" value="1"/>
</dbReference>
<dbReference type="Pfam" id="PF11706">
    <property type="entry name" value="zf-CGNR"/>
    <property type="match status" value="1"/>
</dbReference>
<dbReference type="AlphaFoldDB" id="A0A931B3J2"/>
<dbReference type="InterPro" id="IPR021005">
    <property type="entry name" value="Znf_CGNR"/>
</dbReference>
<dbReference type="Pfam" id="PF07336">
    <property type="entry name" value="ABATE"/>
    <property type="match status" value="1"/>
</dbReference>
<sequence>MLITHDTECALDALVELLNTSPEACGQEALPDLPALRGFVANRELSDVGRLTAADLDAIRLLRARFWEVLGAATVQEAAELLNGLIARAGTTPRLTDHDGHDWHMHYFAPGAALADRVAAESGIALSLVLVAGERERLRRCEAPDCVRVFVDLSRNRSRRYCDSRTCGNRLHVAAYRARQRVAPPPEAELGSARDAASASASAVTTQETPGVGVRT</sequence>
<feature type="domain" description="Zinc finger CGNR" evidence="2">
    <location>
        <begin position="137"/>
        <end position="180"/>
    </location>
</feature>
<evidence type="ECO:0000259" key="2">
    <source>
        <dbReference type="Pfam" id="PF11706"/>
    </source>
</evidence>
<reference evidence="3" key="1">
    <citation type="submission" date="2020-11" db="EMBL/GenBank/DDBJ databases">
        <title>Isolation and identification of active actinomycetes.</title>
        <authorList>
            <person name="Yu B."/>
        </authorList>
    </citation>
    <scope>NUCLEOTIDE SEQUENCE</scope>
    <source>
        <strain evidence="3">NEAU-YB345</strain>
    </source>
</reference>
<proteinExistence type="predicted"/>
<organism evidence="3 4">
    <name type="scientific">Streptacidiphilus fuscans</name>
    <dbReference type="NCBI Taxonomy" id="2789292"/>
    <lineage>
        <taxon>Bacteria</taxon>
        <taxon>Bacillati</taxon>
        <taxon>Actinomycetota</taxon>
        <taxon>Actinomycetes</taxon>
        <taxon>Kitasatosporales</taxon>
        <taxon>Streptomycetaceae</taxon>
        <taxon>Streptacidiphilus</taxon>
    </lineage>
</organism>
<feature type="compositionally biased region" description="Low complexity" evidence="1">
    <location>
        <begin position="193"/>
        <end position="203"/>
    </location>
</feature>
<dbReference type="Proteomes" id="UP000657385">
    <property type="component" value="Unassembled WGS sequence"/>
</dbReference>
<accession>A0A931B3J2</accession>
<keyword evidence="4" id="KW-1185">Reference proteome</keyword>
<comment type="caution">
    <text evidence="3">The sequence shown here is derived from an EMBL/GenBank/DDBJ whole genome shotgun (WGS) entry which is preliminary data.</text>
</comment>
<feature type="region of interest" description="Disordered" evidence="1">
    <location>
        <begin position="182"/>
        <end position="216"/>
    </location>
</feature>